<accession>A0ABZ2T751</accession>
<dbReference type="Pfam" id="PF15597">
    <property type="entry name" value="Imm59"/>
    <property type="match status" value="1"/>
</dbReference>
<proteinExistence type="predicted"/>
<evidence type="ECO:0008006" key="3">
    <source>
        <dbReference type="Google" id="ProtNLM"/>
    </source>
</evidence>
<organism evidence="1 2">
    <name type="scientific">Candidatus Enterococcus lemimoniae</name>
    <dbReference type="NCBI Taxonomy" id="1834167"/>
    <lineage>
        <taxon>Bacteria</taxon>
        <taxon>Bacillati</taxon>
        <taxon>Bacillota</taxon>
        <taxon>Bacilli</taxon>
        <taxon>Lactobacillales</taxon>
        <taxon>Enterococcaceae</taxon>
        <taxon>Enterococcus</taxon>
    </lineage>
</organism>
<dbReference type="RefSeq" id="WP_086445362.1">
    <property type="nucleotide sequence ID" value="NZ_CP147248.1"/>
</dbReference>
<reference evidence="2" key="1">
    <citation type="submission" date="2017-05" db="EMBL/GenBank/DDBJ databases">
        <title>The Genome Sequence of EEnterococcus faecalis 9F2_4866.</title>
        <authorList>
            <consortium name="The Broad Institute Genomics Platform"/>
            <consortium name="The Broad Institute Genomic Center for Infectious Diseases"/>
            <person name="Earl A."/>
            <person name="Manson A."/>
            <person name="Schwartman J."/>
            <person name="Gilmore M."/>
            <person name="Abouelleil A."/>
            <person name="Cao P."/>
            <person name="Chapman S."/>
            <person name="Cusick C."/>
            <person name="Shea T."/>
            <person name="Young S."/>
            <person name="Neafsey D."/>
            <person name="Nusbaum C."/>
            <person name="Birren B."/>
        </authorList>
    </citation>
    <scope>NUCLEOTIDE SEQUENCE [LARGE SCALE GENOMIC DNA]</scope>
    <source>
        <strain evidence="2">12C11_DIV0727</strain>
    </source>
</reference>
<dbReference type="Proteomes" id="UP000195080">
    <property type="component" value="Chromosome"/>
</dbReference>
<evidence type="ECO:0000313" key="2">
    <source>
        <dbReference type="Proteomes" id="UP000195080"/>
    </source>
</evidence>
<dbReference type="InterPro" id="IPR028954">
    <property type="entry name" value="Imm59"/>
</dbReference>
<dbReference type="EMBL" id="CP147248">
    <property type="protein sequence ID" value="WYJ87176.1"/>
    <property type="molecule type" value="Genomic_DNA"/>
</dbReference>
<evidence type="ECO:0000313" key="1">
    <source>
        <dbReference type="EMBL" id="WYJ87176.1"/>
    </source>
</evidence>
<name>A0ABZ2T751_9ENTE</name>
<sequence length="86" mass="10078">MEENEVNKIIQDEGLTNFNLFEKHPVKENEVVIKKENKSWEVFSTSEKGSAEGIKVFQNESEALDNFTERLRAKNKVLEYFRKKGL</sequence>
<keyword evidence="2" id="KW-1185">Reference proteome</keyword>
<protein>
    <recommendedName>
        <fullName evidence="3">Phage protein</fullName>
    </recommendedName>
</protein>
<gene>
    <name evidence="1" type="ORF">A5866_002260</name>
</gene>